<keyword evidence="4 5" id="KW-0732">Signal</keyword>
<dbReference type="HAMAP" id="MF_01905">
    <property type="entry name" value="GbpA"/>
    <property type="match status" value="1"/>
</dbReference>
<dbReference type="Gene3D" id="2.60.40.2550">
    <property type="match status" value="1"/>
</dbReference>
<dbReference type="InterPro" id="IPR020879">
    <property type="entry name" value="GlcNAc-bd_A"/>
</dbReference>
<keyword evidence="3 5" id="KW-0147">Chitin-binding</keyword>
<comment type="similarity">
    <text evidence="5">Belongs to the GbpA family.</text>
</comment>
<dbReference type="FunFam" id="2.70.50.50:FF:000001">
    <property type="entry name" value="Chitin-binding protein"/>
    <property type="match status" value="1"/>
</dbReference>
<dbReference type="EMBL" id="CP018309">
    <property type="protein sequence ID" value="ASI92110.1"/>
    <property type="molecule type" value="Genomic_DNA"/>
</dbReference>
<feature type="domain" description="N-acetylglucosamine binding protein A" evidence="7">
    <location>
        <begin position="210"/>
        <end position="307"/>
    </location>
</feature>
<dbReference type="CDD" id="cd21177">
    <property type="entry name" value="LPMO_AA10"/>
    <property type="match status" value="1"/>
</dbReference>
<keyword evidence="2 5" id="KW-0964">Secreted</keyword>
<evidence type="ECO:0000259" key="8">
    <source>
        <dbReference type="Pfam" id="PF21868"/>
    </source>
</evidence>
<dbReference type="RefSeq" id="WP_088878126.1">
    <property type="nucleotide sequence ID" value="NZ_CP018309.1"/>
</dbReference>
<evidence type="ECO:0000256" key="4">
    <source>
        <dbReference type="ARBA" id="ARBA00022729"/>
    </source>
</evidence>
<name>A0AAN1FK40_9VIBR</name>
<dbReference type="Pfam" id="PF21868">
    <property type="entry name" value="GbpA_D3"/>
    <property type="match status" value="1"/>
</dbReference>
<dbReference type="Gene3D" id="2.70.50.50">
    <property type="entry name" value="chitin-binding protein cbp21"/>
    <property type="match status" value="1"/>
</dbReference>
<feature type="signal peptide" evidence="5">
    <location>
        <begin position="1"/>
        <end position="23"/>
    </location>
</feature>
<comment type="subcellular location">
    <subcellularLocation>
        <location evidence="1 5">Secreted</location>
    </subcellularLocation>
</comment>
<dbReference type="PANTHER" id="PTHR34823">
    <property type="entry name" value="GLCNAC-BINDING PROTEIN A"/>
    <property type="match status" value="1"/>
</dbReference>
<dbReference type="PANTHER" id="PTHR34823:SF1">
    <property type="entry name" value="CHITIN-BINDING TYPE-4 DOMAIN-CONTAINING PROTEIN"/>
    <property type="match status" value="1"/>
</dbReference>
<dbReference type="Pfam" id="PF18416">
    <property type="entry name" value="GbpA_2"/>
    <property type="match status" value="1"/>
</dbReference>
<dbReference type="InterPro" id="IPR051024">
    <property type="entry name" value="GlcNAc_Chitin_IntDeg"/>
</dbReference>
<evidence type="ECO:0000313" key="10">
    <source>
        <dbReference type="Proteomes" id="UP000197092"/>
    </source>
</evidence>
<dbReference type="InterPro" id="IPR041029">
    <property type="entry name" value="GbpA_2"/>
</dbReference>
<sequence length="483" mass="52716" precursor="true">MKQTRVLLSMAALGLVASPLAYSHGYVSAVEGGVAEARATLCKYPADTGEKNVNCGSVQWEPQSVEGPEGFPQAGPPDGQIASAGLTQFSPLNEQTSDRWVKRPIQSGMQTFEWTFTANHVTKDWKYYITKPNWNPNQALTRDSFDLNPFCVVEGNMQKPPKLMSHQCNVPEREGYQIVLAVWDVGDTAAAFYNVIDVQFNGDNPGIPGWSQAGTINPTMDLKVGDSVFTRVFDSNGELPNLSTSITITSEQQGQANQWSHDLATQINHEHTDIKAGQQDSNGNISPVYGSNTVYVADNSGLDRVEIGYDIVTPPPSIGADVTGLEPEYQIGETPVELTLNVAATGNVDVSMNVYNHAQESLASQELSLADGENQNVTLTLSKSEAGHHMLVTRVRDDKGNLVDQTTQDFMLVEQTVPGDYDFVFPDGLSQYTEGTKVLAKDGHIYQCKPFPNSGYCVQWSPTATQFEPGIGSHWTSAWNKLN</sequence>
<dbReference type="GO" id="GO:0008061">
    <property type="term" value="F:chitin binding"/>
    <property type="evidence" value="ECO:0007669"/>
    <property type="project" value="UniProtKB-UniRule"/>
</dbReference>
<evidence type="ECO:0000259" key="6">
    <source>
        <dbReference type="Pfam" id="PF03067"/>
    </source>
</evidence>
<feature type="chain" id="PRO_5042652196" description="GlcNAc-binding protein A" evidence="5">
    <location>
        <begin position="24"/>
        <end position="483"/>
    </location>
</feature>
<feature type="domain" description="Chitin-binding type-4" evidence="6">
    <location>
        <begin position="24"/>
        <end position="198"/>
    </location>
</feature>
<feature type="domain" description="GlcNAc-binding protein A third" evidence="8">
    <location>
        <begin position="320"/>
        <end position="413"/>
    </location>
</feature>
<dbReference type="Gene3D" id="3.30.70.2150">
    <property type="match status" value="1"/>
</dbReference>
<dbReference type="Pfam" id="PF03067">
    <property type="entry name" value="LPMO_10"/>
    <property type="match status" value="1"/>
</dbReference>
<comment type="function">
    <text evidence="5">Probably interacts with GlcNAc residues. May promote attachment to both epithelial cell surfaces and chitin.</text>
</comment>
<dbReference type="NCBIfam" id="NF009690">
    <property type="entry name" value="PRK13211.1"/>
    <property type="match status" value="1"/>
</dbReference>
<dbReference type="InterPro" id="IPR014756">
    <property type="entry name" value="Ig_E-set"/>
</dbReference>
<reference evidence="10" key="1">
    <citation type="submission" date="2016-12" db="EMBL/GenBank/DDBJ databases">
        <title>Comparative genomic analysis reveals the diversity, evolution, and environmental adaptation strategies of the genus Vibrio.</title>
        <authorList>
            <person name="Lin H."/>
            <person name="Wang X."/>
            <person name="Zhang X.-H."/>
        </authorList>
    </citation>
    <scope>NUCLEOTIDE SEQUENCE [LARGE SCALE GENOMIC DNA]</scope>
    <source>
        <strain evidence="10">QT6D1</strain>
    </source>
</reference>
<dbReference type="SUPFAM" id="SSF81296">
    <property type="entry name" value="E set domains"/>
    <property type="match status" value="1"/>
</dbReference>
<accession>A0AAN1FK40</accession>
<evidence type="ECO:0000259" key="7">
    <source>
        <dbReference type="Pfam" id="PF18416"/>
    </source>
</evidence>
<gene>
    <name evidence="5" type="primary">gbpA</name>
    <name evidence="9" type="ORF">BSZ05_20050</name>
</gene>
<proteinExistence type="inferred from homology"/>
<dbReference type="InterPro" id="IPR004302">
    <property type="entry name" value="Cellulose/chitin-bd_N"/>
</dbReference>
<dbReference type="AlphaFoldDB" id="A0AAN1FK40"/>
<evidence type="ECO:0000256" key="3">
    <source>
        <dbReference type="ARBA" id="ARBA00022669"/>
    </source>
</evidence>
<dbReference type="KEGG" id="vsh:BSZ05_20050"/>
<dbReference type="InterPro" id="IPR054063">
    <property type="entry name" value="GbpA_D3"/>
</dbReference>
<evidence type="ECO:0000313" key="9">
    <source>
        <dbReference type="EMBL" id="ASI92110.1"/>
    </source>
</evidence>
<dbReference type="Proteomes" id="UP000197092">
    <property type="component" value="Chromosome 2"/>
</dbReference>
<protein>
    <recommendedName>
        <fullName evidence="5">GlcNAc-binding protein A</fullName>
    </recommendedName>
</protein>
<evidence type="ECO:0000256" key="2">
    <source>
        <dbReference type="ARBA" id="ARBA00022525"/>
    </source>
</evidence>
<evidence type="ECO:0000256" key="1">
    <source>
        <dbReference type="ARBA" id="ARBA00004613"/>
    </source>
</evidence>
<evidence type="ECO:0000256" key="5">
    <source>
        <dbReference type="HAMAP-Rule" id="MF_01905"/>
    </source>
</evidence>
<organism evidence="9 10">
    <name type="scientific">Vibrio mediterranei</name>
    <dbReference type="NCBI Taxonomy" id="689"/>
    <lineage>
        <taxon>Bacteria</taxon>
        <taxon>Pseudomonadati</taxon>
        <taxon>Pseudomonadota</taxon>
        <taxon>Gammaproteobacteria</taxon>
        <taxon>Vibrionales</taxon>
        <taxon>Vibrionaceae</taxon>
        <taxon>Vibrio</taxon>
    </lineage>
</organism>
<dbReference type="GO" id="GO:0005576">
    <property type="term" value="C:extracellular region"/>
    <property type="evidence" value="ECO:0007669"/>
    <property type="project" value="UniProtKB-SubCell"/>
</dbReference>